<comment type="similarity">
    <text evidence="2">Belongs to the class-II aminoacyl-tRNA synthetase family. Type 2 subfamily.</text>
</comment>
<evidence type="ECO:0000256" key="1">
    <source>
        <dbReference type="ARBA" id="ARBA00004496"/>
    </source>
</evidence>
<dbReference type="AlphaFoldDB" id="A0A392PSB3"/>
<dbReference type="GO" id="GO:0017101">
    <property type="term" value="C:aminoacyl-tRNA synthetase multienzyme complex"/>
    <property type="evidence" value="ECO:0007669"/>
    <property type="project" value="TreeGrafter"/>
</dbReference>
<dbReference type="InterPro" id="IPR004364">
    <property type="entry name" value="Aa-tRNA-synt_II"/>
</dbReference>
<evidence type="ECO:0000313" key="13">
    <source>
        <dbReference type="Proteomes" id="UP000265520"/>
    </source>
</evidence>
<evidence type="ECO:0000256" key="6">
    <source>
        <dbReference type="ARBA" id="ARBA00022741"/>
    </source>
</evidence>
<accession>A0A392PSB3</accession>
<reference evidence="12 13" key="1">
    <citation type="journal article" date="2018" name="Front. Plant Sci.">
        <title>Red Clover (Trifolium pratense) and Zigzag Clover (T. medium) - A Picture of Genomic Similarities and Differences.</title>
        <authorList>
            <person name="Dluhosova J."/>
            <person name="Istvanek J."/>
            <person name="Nedelnik J."/>
            <person name="Repkova J."/>
        </authorList>
    </citation>
    <scope>NUCLEOTIDE SEQUENCE [LARGE SCALE GENOMIC DNA]</scope>
    <source>
        <strain evidence="13">cv. 10/8</strain>
        <tissue evidence="12">Leaf</tissue>
    </source>
</reference>
<feature type="domain" description="Aminoacyl-tRNA synthetase class II (D/K/N)" evidence="11">
    <location>
        <begin position="19"/>
        <end position="69"/>
    </location>
</feature>
<comment type="subcellular location">
    <subcellularLocation>
        <location evidence="1">Cytoplasm</location>
    </subcellularLocation>
</comment>
<dbReference type="InterPro" id="IPR002312">
    <property type="entry name" value="Asp/Asn-tRNA-synth_IIb"/>
</dbReference>
<protein>
    <recommendedName>
        <fullName evidence="3">aspartate--tRNA ligase</fullName>
        <ecNumber evidence="3">6.1.1.12</ecNumber>
    </recommendedName>
</protein>
<organism evidence="12 13">
    <name type="scientific">Trifolium medium</name>
    <dbReference type="NCBI Taxonomy" id="97028"/>
    <lineage>
        <taxon>Eukaryota</taxon>
        <taxon>Viridiplantae</taxon>
        <taxon>Streptophyta</taxon>
        <taxon>Embryophyta</taxon>
        <taxon>Tracheophyta</taxon>
        <taxon>Spermatophyta</taxon>
        <taxon>Magnoliopsida</taxon>
        <taxon>eudicotyledons</taxon>
        <taxon>Gunneridae</taxon>
        <taxon>Pentapetalae</taxon>
        <taxon>rosids</taxon>
        <taxon>fabids</taxon>
        <taxon>Fabales</taxon>
        <taxon>Fabaceae</taxon>
        <taxon>Papilionoideae</taxon>
        <taxon>50 kb inversion clade</taxon>
        <taxon>NPAAA clade</taxon>
        <taxon>Hologalegina</taxon>
        <taxon>IRL clade</taxon>
        <taxon>Trifolieae</taxon>
        <taxon>Trifolium</taxon>
    </lineage>
</organism>
<feature type="non-terminal residue" evidence="12">
    <location>
        <position position="75"/>
    </location>
</feature>
<dbReference type="GO" id="GO:0004815">
    <property type="term" value="F:aspartate-tRNA ligase activity"/>
    <property type="evidence" value="ECO:0007669"/>
    <property type="project" value="UniProtKB-EC"/>
</dbReference>
<dbReference type="GO" id="GO:0003723">
    <property type="term" value="F:RNA binding"/>
    <property type="evidence" value="ECO:0007669"/>
    <property type="project" value="TreeGrafter"/>
</dbReference>
<evidence type="ECO:0000256" key="5">
    <source>
        <dbReference type="ARBA" id="ARBA00022598"/>
    </source>
</evidence>
<evidence type="ECO:0000256" key="2">
    <source>
        <dbReference type="ARBA" id="ARBA00005312"/>
    </source>
</evidence>
<name>A0A392PSB3_9FABA</name>
<sequence length="75" mass="8582">MAVYSEDRASATLDGVSATLAQAPQLYRQMLLCGDFGRVFEIGPMFGVEDFVTHNHMWEFTGLDVEMEIKMHYFE</sequence>
<dbReference type="EC" id="6.1.1.12" evidence="3"/>
<dbReference type="PRINTS" id="PR01042">
    <property type="entry name" value="TRNASYNTHASP"/>
</dbReference>
<evidence type="ECO:0000256" key="9">
    <source>
        <dbReference type="ARBA" id="ARBA00023146"/>
    </source>
</evidence>
<dbReference type="PANTHER" id="PTHR43450">
    <property type="entry name" value="ASPARTYL-TRNA SYNTHETASE"/>
    <property type="match status" value="1"/>
</dbReference>
<evidence type="ECO:0000256" key="7">
    <source>
        <dbReference type="ARBA" id="ARBA00022840"/>
    </source>
</evidence>
<keyword evidence="5 12" id="KW-0436">Ligase</keyword>
<dbReference type="EMBL" id="LXQA010093541">
    <property type="protein sequence ID" value="MCI14724.1"/>
    <property type="molecule type" value="Genomic_DNA"/>
</dbReference>
<keyword evidence="7" id="KW-0067">ATP-binding</keyword>
<dbReference type="GO" id="GO:0005829">
    <property type="term" value="C:cytosol"/>
    <property type="evidence" value="ECO:0007669"/>
    <property type="project" value="TreeGrafter"/>
</dbReference>
<dbReference type="Gene3D" id="3.30.930.10">
    <property type="entry name" value="Bira Bifunctional Protein, Domain 2"/>
    <property type="match status" value="1"/>
</dbReference>
<comment type="caution">
    <text evidence="12">The sequence shown here is derived from an EMBL/GenBank/DDBJ whole genome shotgun (WGS) entry which is preliminary data.</text>
</comment>
<keyword evidence="13" id="KW-1185">Reference proteome</keyword>
<evidence type="ECO:0000256" key="10">
    <source>
        <dbReference type="ARBA" id="ARBA00047904"/>
    </source>
</evidence>
<dbReference type="Pfam" id="PF00152">
    <property type="entry name" value="tRNA-synt_2"/>
    <property type="match status" value="1"/>
</dbReference>
<evidence type="ECO:0000259" key="11">
    <source>
        <dbReference type="Pfam" id="PF00152"/>
    </source>
</evidence>
<dbReference type="InterPro" id="IPR045864">
    <property type="entry name" value="aa-tRNA-synth_II/BPL/LPL"/>
</dbReference>
<keyword evidence="4" id="KW-0963">Cytoplasm</keyword>
<dbReference type="GO" id="GO:0006422">
    <property type="term" value="P:aspartyl-tRNA aminoacylation"/>
    <property type="evidence" value="ECO:0007669"/>
    <property type="project" value="InterPro"/>
</dbReference>
<keyword evidence="9" id="KW-0030">Aminoacyl-tRNA synthetase</keyword>
<dbReference type="InterPro" id="IPR004523">
    <property type="entry name" value="Asp-tRNA_synthase_2"/>
</dbReference>
<dbReference type="GO" id="GO:0005524">
    <property type="term" value="F:ATP binding"/>
    <property type="evidence" value="ECO:0007669"/>
    <property type="project" value="UniProtKB-KW"/>
</dbReference>
<evidence type="ECO:0000256" key="3">
    <source>
        <dbReference type="ARBA" id="ARBA00012841"/>
    </source>
</evidence>
<evidence type="ECO:0000256" key="8">
    <source>
        <dbReference type="ARBA" id="ARBA00022917"/>
    </source>
</evidence>
<evidence type="ECO:0000313" key="12">
    <source>
        <dbReference type="EMBL" id="MCI14724.1"/>
    </source>
</evidence>
<dbReference type="Proteomes" id="UP000265520">
    <property type="component" value="Unassembled WGS sequence"/>
</dbReference>
<dbReference type="SUPFAM" id="SSF55681">
    <property type="entry name" value="Class II aaRS and biotin synthetases"/>
    <property type="match status" value="1"/>
</dbReference>
<keyword evidence="6" id="KW-0547">Nucleotide-binding</keyword>
<keyword evidence="8" id="KW-0648">Protein biosynthesis</keyword>
<evidence type="ECO:0000256" key="4">
    <source>
        <dbReference type="ARBA" id="ARBA00022490"/>
    </source>
</evidence>
<comment type="catalytic activity">
    <reaction evidence="10">
        <text>tRNA(Asp) + L-aspartate + ATP = L-aspartyl-tRNA(Asp) + AMP + diphosphate</text>
        <dbReference type="Rhea" id="RHEA:19649"/>
        <dbReference type="Rhea" id="RHEA-COMP:9660"/>
        <dbReference type="Rhea" id="RHEA-COMP:9678"/>
        <dbReference type="ChEBI" id="CHEBI:29991"/>
        <dbReference type="ChEBI" id="CHEBI:30616"/>
        <dbReference type="ChEBI" id="CHEBI:33019"/>
        <dbReference type="ChEBI" id="CHEBI:78442"/>
        <dbReference type="ChEBI" id="CHEBI:78516"/>
        <dbReference type="ChEBI" id="CHEBI:456215"/>
        <dbReference type="EC" id="6.1.1.12"/>
    </reaction>
</comment>
<dbReference type="PANTHER" id="PTHR43450:SF1">
    <property type="entry name" value="ASPARTATE--TRNA LIGASE, CYTOPLASMIC"/>
    <property type="match status" value="1"/>
</dbReference>
<proteinExistence type="inferred from homology"/>